<reference evidence="1" key="1">
    <citation type="journal article" date="2016" name="Antimicrob. Agents Chemother.">
        <title>Complete sequences of mcr-1-harboring plasmids from extended spectrum beta-lactamase (ESBL)- and carbapenemase-producing Enterobacteriaceae (CPE).</title>
        <authorList>
            <person name="Li A."/>
            <person name="Yang Y."/>
            <person name="Miao M."/>
            <person name="Chavda K.D."/>
            <person name="Mediavilla J.R."/>
            <person name="Xie X."/>
            <person name="Feng P."/>
            <person name="Tang Y.W."/>
            <person name="Kreiswirth B.N."/>
            <person name="Chen L."/>
            <person name="Du H."/>
        </authorList>
    </citation>
    <scope>NUCLEOTIDE SEQUENCE</scope>
    <source>
        <strain evidence="1">SZ04</strain>
        <plasmid evidence="1">pmcr1_IncX4</plasmid>
    </source>
</reference>
<geneLocation type="plasmid" evidence="1">
    <name>pmcr1_IncX4</name>
</geneLocation>
<dbReference type="NCBIfam" id="NF041451">
    <property type="entry name" value="DDP1"/>
    <property type="match status" value="1"/>
</dbReference>
<dbReference type="EMBL" id="KU761327">
    <property type="protein sequence ID" value="AMY28471.1"/>
    <property type="molecule type" value="Genomic_DNA"/>
</dbReference>
<dbReference type="RefSeq" id="WP_000781813.1">
    <property type="nucleotide sequence ID" value="NZ_AP018411.1"/>
</dbReference>
<evidence type="ECO:0000313" key="1">
    <source>
        <dbReference type="EMBL" id="AMY28471.1"/>
    </source>
</evidence>
<dbReference type="AlphaFoldDB" id="A0A165GRV8"/>
<sequence length="167" mass="19046">MKMIAFRLSDDELKFAEHNAILSGFTSINAFAKHNVLNIETKPVNIPVNNEPAKLVSVRLYPHEIELVKRNAALHGMSMSREIAIRVRQSLLKSEVCLYPDEVKELKKLSTAVDRVGRNIHFIIKGERFCTVNDPDFRKDVIEVIELCKQIDSKLETLTKSVVNRFG</sequence>
<proteinExistence type="predicted"/>
<keyword evidence="1" id="KW-0614">Plasmid</keyword>
<accession>A0A165GRV8</accession>
<organism evidence="1">
    <name type="scientific">Klebsiella pneumoniae</name>
    <dbReference type="NCBI Taxonomy" id="573"/>
    <lineage>
        <taxon>Bacteria</taxon>
        <taxon>Pseudomonadati</taxon>
        <taxon>Pseudomonadota</taxon>
        <taxon>Gammaproteobacteria</taxon>
        <taxon>Enterobacterales</taxon>
        <taxon>Enterobacteriaceae</taxon>
        <taxon>Klebsiella/Raoultella group</taxon>
        <taxon>Klebsiella</taxon>
        <taxon>Klebsiella pneumoniae complex</taxon>
    </lineage>
</organism>
<protein>
    <submittedName>
        <fullName evidence="1">TaxA</fullName>
    </submittedName>
</protein>
<dbReference type="InterPro" id="IPR048235">
    <property type="entry name" value="DDP1-like"/>
</dbReference>
<reference evidence="1" key="2">
    <citation type="journal article" date="2016" name="Lancet Infect. Dis.">
        <title>Emergence of the mcr-1 colistin resistance gene in carbapenem-resistant Enterobacteriaceae.</title>
        <authorList>
            <person name="Du H."/>
            <person name="Chen L."/>
            <person name="Tang Y.W."/>
            <person name="Kreiswirth B.N."/>
        </authorList>
    </citation>
    <scope>NUCLEOTIDE SEQUENCE</scope>
    <source>
        <strain evidence="1">SZ04</strain>
        <plasmid evidence="1">pmcr1_IncX4</plasmid>
    </source>
</reference>
<name>A0A165GRV8_KLEPN</name>